<keyword evidence="12" id="KW-1185">Reference proteome</keyword>
<comment type="subcellular location">
    <subcellularLocation>
        <location evidence="1">Membrane</location>
        <topology evidence="1">Single-pass type I membrane protein</topology>
    </subcellularLocation>
</comment>
<dbReference type="EnsemblPlants" id="KRH37880">
    <property type="protein sequence ID" value="KRH37880"/>
    <property type="gene ID" value="GLYMA_09G096000"/>
</dbReference>
<dbReference type="InterPro" id="IPR032675">
    <property type="entry name" value="LRR_dom_sf"/>
</dbReference>
<evidence type="ECO:0000313" key="12">
    <source>
        <dbReference type="Proteomes" id="UP000008827"/>
    </source>
</evidence>
<organism evidence="10">
    <name type="scientific">Glycine max</name>
    <name type="common">Soybean</name>
    <name type="synonym">Glycine hispida</name>
    <dbReference type="NCBI Taxonomy" id="3847"/>
    <lineage>
        <taxon>Eukaryota</taxon>
        <taxon>Viridiplantae</taxon>
        <taxon>Streptophyta</taxon>
        <taxon>Embryophyta</taxon>
        <taxon>Tracheophyta</taxon>
        <taxon>Spermatophyta</taxon>
        <taxon>Magnoliopsida</taxon>
        <taxon>eudicotyledons</taxon>
        <taxon>Gunneridae</taxon>
        <taxon>Pentapetalae</taxon>
        <taxon>rosids</taxon>
        <taxon>fabids</taxon>
        <taxon>Fabales</taxon>
        <taxon>Fabaceae</taxon>
        <taxon>Papilionoideae</taxon>
        <taxon>50 kb inversion clade</taxon>
        <taxon>NPAAA clade</taxon>
        <taxon>indigoferoid/millettioid clade</taxon>
        <taxon>Phaseoleae</taxon>
        <taxon>Glycine</taxon>
        <taxon>Glycine subgen. Soja</taxon>
    </lineage>
</organism>
<keyword evidence="5" id="KW-0677">Repeat</keyword>
<dbReference type="Pfam" id="PF00560">
    <property type="entry name" value="LRR_1"/>
    <property type="match status" value="3"/>
</dbReference>
<evidence type="ECO:0000256" key="4">
    <source>
        <dbReference type="ARBA" id="ARBA00022729"/>
    </source>
</evidence>
<reference evidence="10" key="3">
    <citation type="submission" date="2018-07" db="EMBL/GenBank/DDBJ databases">
        <title>WGS assembly of Glycine max.</title>
        <authorList>
            <person name="Schmutz J."/>
            <person name="Cannon S."/>
            <person name="Schlueter J."/>
            <person name="Ma J."/>
            <person name="Mitros T."/>
            <person name="Nelson W."/>
            <person name="Hyten D."/>
            <person name="Song Q."/>
            <person name="Thelen J."/>
            <person name="Cheng J."/>
            <person name="Xu D."/>
            <person name="Hellsten U."/>
            <person name="May G."/>
            <person name="Yu Y."/>
            <person name="Sakurai T."/>
            <person name="Umezawa T."/>
            <person name="Bhattacharyya M."/>
            <person name="Sandhu D."/>
            <person name="Valliyodan B."/>
            <person name="Lindquist E."/>
            <person name="Peto M."/>
            <person name="Grant D."/>
            <person name="Shu S."/>
            <person name="Goodstein D."/>
            <person name="Barry K."/>
            <person name="Futrell-Griggs M."/>
            <person name="Abernathy B."/>
            <person name="Du J."/>
            <person name="Tian Z."/>
            <person name="Zhu L."/>
            <person name="Gill N."/>
            <person name="Joshi T."/>
            <person name="Libault M."/>
            <person name="Sethuraman A."/>
            <person name="Zhang X."/>
            <person name="Shinozaki K."/>
            <person name="Nguyen H."/>
            <person name="Wing R."/>
            <person name="Cregan P."/>
            <person name="Specht J."/>
            <person name="Grimwood J."/>
            <person name="Rokhsar D."/>
            <person name="Stacey G."/>
            <person name="Shoemaker R."/>
            <person name="Jackson S."/>
        </authorList>
    </citation>
    <scope>NUCLEOTIDE SEQUENCE</scope>
    <source>
        <tissue evidence="10">Callus</tissue>
    </source>
</reference>
<dbReference type="OMA" id="FHGEVIS"/>
<dbReference type="FunFam" id="3.80.10.10:FF:000041">
    <property type="entry name" value="LRR receptor-like serine/threonine-protein kinase ERECTA"/>
    <property type="match status" value="1"/>
</dbReference>
<keyword evidence="7" id="KW-0472">Membrane</keyword>
<evidence type="ECO:0000256" key="2">
    <source>
        <dbReference type="ARBA" id="ARBA00022614"/>
    </source>
</evidence>
<keyword evidence="4" id="KW-0732">Signal</keyword>
<dbReference type="EMBL" id="CM000842">
    <property type="protein sequence ID" value="KRH37880.1"/>
    <property type="molecule type" value="Genomic_DNA"/>
</dbReference>
<keyword evidence="8" id="KW-0675">Receptor</keyword>
<dbReference type="Proteomes" id="UP000008827">
    <property type="component" value="Chromosome 9"/>
</dbReference>
<keyword evidence="9" id="KW-0325">Glycoprotein</keyword>
<sequence length="129" mass="14363">MAVSVLQQCKNLTTLVLTKNFHGEVISESVTVEFESLMLLALGNCGLKGHIPSWLSNCRKLVVLDLSWNHLNGSVPSWIGQMDNLFYLDFSNNSLTREIPKGLAELKGLMCANCNRENLAAFAFIPLFF</sequence>
<dbReference type="AlphaFoldDB" id="A0A0R0ICV4"/>
<evidence type="ECO:0000256" key="3">
    <source>
        <dbReference type="ARBA" id="ARBA00022692"/>
    </source>
</evidence>
<reference evidence="10 11" key="1">
    <citation type="journal article" date="2010" name="Nature">
        <title>Genome sequence of the palaeopolyploid soybean.</title>
        <authorList>
            <person name="Schmutz J."/>
            <person name="Cannon S.B."/>
            <person name="Schlueter J."/>
            <person name="Ma J."/>
            <person name="Mitros T."/>
            <person name="Nelson W."/>
            <person name="Hyten D.L."/>
            <person name="Song Q."/>
            <person name="Thelen J.J."/>
            <person name="Cheng J."/>
            <person name="Xu D."/>
            <person name="Hellsten U."/>
            <person name="May G.D."/>
            <person name="Yu Y."/>
            <person name="Sakurai T."/>
            <person name="Umezawa T."/>
            <person name="Bhattacharyya M.K."/>
            <person name="Sandhu D."/>
            <person name="Valliyodan B."/>
            <person name="Lindquist E."/>
            <person name="Peto M."/>
            <person name="Grant D."/>
            <person name="Shu S."/>
            <person name="Goodstein D."/>
            <person name="Barry K."/>
            <person name="Futrell-Griggs M."/>
            <person name="Abernathy B."/>
            <person name="Du J."/>
            <person name="Tian Z."/>
            <person name="Zhu L."/>
            <person name="Gill N."/>
            <person name="Joshi T."/>
            <person name="Libault M."/>
            <person name="Sethuraman A."/>
            <person name="Zhang X.-C."/>
            <person name="Shinozaki K."/>
            <person name="Nguyen H.T."/>
            <person name="Wing R.A."/>
            <person name="Cregan P."/>
            <person name="Specht J."/>
            <person name="Grimwood J."/>
            <person name="Rokhsar D."/>
            <person name="Stacey G."/>
            <person name="Shoemaker R.C."/>
            <person name="Jackson S.A."/>
        </authorList>
    </citation>
    <scope>NUCLEOTIDE SEQUENCE</scope>
    <source>
        <strain evidence="11">cv. Williams 82</strain>
        <tissue evidence="10">Callus</tissue>
    </source>
</reference>
<evidence type="ECO:0000313" key="11">
    <source>
        <dbReference type="EnsemblPlants" id="KRH37880"/>
    </source>
</evidence>
<dbReference type="PANTHER" id="PTHR27000:SF711">
    <property type="entry name" value="PROTEIN KINASE DOMAIN-CONTAINING PROTEIN"/>
    <property type="match status" value="1"/>
</dbReference>
<evidence type="ECO:0000313" key="10">
    <source>
        <dbReference type="EMBL" id="KRH37880.1"/>
    </source>
</evidence>
<keyword evidence="2" id="KW-0433">Leucine-rich repeat</keyword>
<evidence type="ECO:0000256" key="9">
    <source>
        <dbReference type="ARBA" id="ARBA00023180"/>
    </source>
</evidence>
<dbReference type="Gramene" id="KRH37880">
    <property type="protein sequence ID" value="KRH37880"/>
    <property type="gene ID" value="GLYMA_09G096000"/>
</dbReference>
<protein>
    <recommendedName>
        <fullName evidence="13">Leucine-rich repeat-containing N-terminal plant-type domain-containing protein</fullName>
    </recommendedName>
</protein>
<dbReference type="InParanoid" id="A0A0R0ICV4"/>
<evidence type="ECO:0000256" key="7">
    <source>
        <dbReference type="ARBA" id="ARBA00023136"/>
    </source>
</evidence>
<accession>A0A0R0ICV4</accession>
<dbReference type="SUPFAM" id="SSF52058">
    <property type="entry name" value="L domain-like"/>
    <property type="match status" value="1"/>
</dbReference>
<evidence type="ECO:0008006" key="13">
    <source>
        <dbReference type="Google" id="ProtNLM"/>
    </source>
</evidence>
<reference evidence="11" key="2">
    <citation type="submission" date="2018-02" db="UniProtKB">
        <authorList>
            <consortium name="EnsemblPlants"/>
        </authorList>
    </citation>
    <scope>IDENTIFICATION</scope>
    <source>
        <strain evidence="11">Williams 82</strain>
    </source>
</reference>
<gene>
    <name evidence="10" type="ORF">GLYMA_09G096000</name>
</gene>
<name>A0A0R0ICV4_SOYBN</name>
<dbReference type="SMR" id="A0A0R0ICV4"/>
<evidence type="ECO:0000256" key="6">
    <source>
        <dbReference type="ARBA" id="ARBA00022989"/>
    </source>
</evidence>
<evidence type="ECO:0000256" key="5">
    <source>
        <dbReference type="ARBA" id="ARBA00022737"/>
    </source>
</evidence>
<dbReference type="GO" id="GO:0016020">
    <property type="term" value="C:membrane"/>
    <property type="evidence" value="ECO:0007669"/>
    <property type="project" value="UniProtKB-SubCell"/>
</dbReference>
<keyword evidence="6" id="KW-1133">Transmembrane helix</keyword>
<proteinExistence type="predicted"/>
<evidence type="ECO:0000256" key="1">
    <source>
        <dbReference type="ARBA" id="ARBA00004479"/>
    </source>
</evidence>
<keyword evidence="3" id="KW-0812">Transmembrane</keyword>
<dbReference type="InterPro" id="IPR001611">
    <property type="entry name" value="Leu-rich_rpt"/>
</dbReference>
<dbReference type="PANTHER" id="PTHR27000">
    <property type="entry name" value="LEUCINE-RICH REPEAT RECEPTOR-LIKE PROTEIN KINASE FAMILY PROTEIN-RELATED"/>
    <property type="match status" value="1"/>
</dbReference>
<dbReference type="Gene3D" id="3.80.10.10">
    <property type="entry name" value="Ribonuclease Inhibitor"/>
    <property type="match status" value="1"/>
</dbReference>
<dbReference type="STRING" id="3847.A0A0R0ICV4"/>
<evidence type="ECO:0000256" key="8">
    <source>
        <dbReference type="ARBA" id="ARBA00023170"/>
    </source>
</evidence>